<evidence type="ECO:0000259" key="11">
    <source>
        <dbReference type="Pfam" id="PF08545"/>
    </source>
</evidence>
<evidence type="ECO:0000256" key="6">
    <source>
        <dbReference type="ARBA" id="ARBA00022832"/>
    </source>
</evidence>
<dbReference type="NCBIfam" id="TIGR00747">
    <property type="entry name" value="fabH"/>
    <property type="match status" value="1"/>
</dbReference>
<dbReference type="AlphaFoldDB" id="A0A7W7CVY5"/>
<evidence type="ECO:0000259" key="10">
    <source>
        <dbReference type="Pfam" id="PF08541"/>
    </source>
</evidence>
<dbReference type="Pfam" id="PF08541">
    <property type="entry name" value="ACP_syn_III_C"/>
    <property type="match status" value="1"/>
</dbReference>
<evidence type="ECO:0000256" key="5">
    <source>
        <dbReference type="ARBA" id="ARBA00022679"/>
    </source>
</evidence>
<dbReference type="InterPro" id="IPR016039">
    <property type="entry name" value="Thiolase-like"/>
</dbReference>
<keyword evidence="8" id="KW-0275">Fatty acid biosynthesis</keyword>
<evidence type="ECO:0000256" key="7">
    <source>
        <dbReference type="ARBA" id="ARBA00023098"/>
    </source>
</evidence>
<evidence type="ECO:0000256" key="2">
    <source>
        <dbReference type="ARBA" id="ARBA00008642"/>
    </source>
</evidence>
<keyword evidence="5 12" id="KW-0808">Transferase</keyword>
<sequence length="323" mass="32568">MLGLLAMAHLLQRRAGHPGSRILSVASYRPRTEVGNESVAALIDSSDEWIRRRCGIESRRRAAPDEDLVMMATAAASKALAGAGVDPADVSAVLVATMSHRGRATTAAPLVAEALGATGAAAMDLGAACAGFPYALATADALVRSGAAGHVVLVGAERMTDIIDERDRGTAFLFGDGAGAVVVGPAQTCEIGPVVWGADGSGSELLRYDEAGILRMAGPEVFRWATAIVPDAAGRALQAAGISAADLAAFVPHQANLRIISATAKSLGLGSHVQVATDITTNGNTGAASIPQAMAALPDTTGPALLVGFGAGLSYAAQVVTLP</sequence>
<keyword evidence="6" id="KW-0276">Fatty acid metabolism</keyword>
<dbReference type="Proteomes" id="UP000542742">
    <property type="component" value="Unassembled WGS sequence"/>
</dbReference>
<feature type="domain" description="Beta-ketoacyl-[acyl-carrier-protein] synthase III N-terminal" evidence="11">
    <location>
        <begin position="123"/>
        <end position="200"/>
    </location>
</feature>
<keyword evidence="13" id="KW-1185">Reference proteome</keyword>
<dbReference type="SUPFAM" id="SSF53901">
    <property type="entry name" value="Thiolase-like"/>
    <property type="match status" value="1"/>
</dbReference>
<keyword evidence="3" id="KW-0963">Cytoplasm</keyword>
<evidence type="ECO:0000256" key="3">
    <source>
        <dbReference type="ARBA" id="ARBA00022490"/>
    </source>
</evidence>
<dbReference type="EMBL" id="JACHMF010000001">
    <property type="protein sequence ID" value="MBB4693996.1"/>
    <property type="molecule type" value="Genomic_DNA"/>
</dbReference>
<dbReference type="RefSeq" id="WP_184952556.1">
    <property type="nucleotide sequence ID" value="NZ_BOMC01000052.1"/>
</dbReference>
<name>A0A7W7CVY5_9ACTN</name>
<comment type="pathway">
    <text evidence="1">Lipid metabolism.</text>
</comment>
<dbReference type="InterPro" id="IPR013751">
    <property type="entry name" value="ACP_syn_III_N"/>
</dbReference>
<evidence type="ECO:0000256" key="1">
    <source>
        <dbReference type="ARBA" id="ARBA00005189"/>
    </source>
</evidence>
<feature type="domain" description="Beta-ketoacyl-[acyl-carrier-protein] synthase III C-terminal" evidence="10">
    <location>
        <begin position="237"/>
        <end position="321"/>
    </location>
</feature>
<dbReference type="PANTHER" id="PTHR34069">
    <property type="entry name" value="3-OXOACYL-[ACYL-CARRIER-PROTEIN] SYNTHASE 3"/>
    <property type="match status" value="1"/>
</dbReference>
<organism evidence="12 13">
    <name type="scientific">Paractinoplanes abujensis</name>
    <dbReference type="NCBI Taxonomy" id="882441"/>
    <lineage>
        <taxon>Bacteria</taxon>
        <taxon>Bacillati</taxon>
        <taxon>Actinomycetota</taxon>
        <taxon>Actinomycetes</taxon>
        <taxon>Micromonosporales</taxon>
        <taxon>Micromonosporaceae</taxon>
        <taxon>Paractinoplanes</taxon>
    </lineage>
</organism>
<comment type="similarity">
    <text evidence="2">Belongs to the thiolase-like superfamily. FabH family.</text>
</comment>
<dbReference type="Pfam" id="PF08545">
    <property type="entry name" value="ACP_syn_III"/>
    <property type="match status" value="1"/>
</dbReference>
<dbReference type="Gene3D" id="3.40.47.10">
    <property type="match status" value="1"/>
</dbReference>
<evidence type="ECO:0000313" key="13">
    <source>
        <dbReference type="Proteomes" id="UP000542742"/>
    </source>
</evidence>
<protein>
    <submittedName>
        <fullName evidence="12">3-oxoacyl-[acyl-carrier-protein] synthase-3</fullName>
        <ecNumber evidence="12">2.3.1.180</ecNumber>
    </submittedName>
</protein>
<dbReference type="EC" id="2.3.1.180" evidence="12"/>
<keyword evidence="4" id="KW-0444">Lipid biosynthesis</keyword>
<accession>A0A7W7CVY5</accession>
<gene>
    <name evidence="12" type="ORF">BKA14_004144</name>
</gene>
<dbReference type="GO" id="GO:0006633">
    <property type="term" value="P:fatty acid biosynthetic process"/>
    <property type="evidence" value="ECO:0007669"/>
    <property type="project" value="UniProtKB-KW"/>
</dbReference>
<dbReference type="GO" id="GO:0004315">
    <property type="term" value="F:3-oxoacyl-[acyl-carrier-protein] synthase activity"/>
    <property type="evidence" value="ECO:0007669"/>
    <property type="project" value="InterPro"/>
</dbReference>
<comment type="caution">
    <text evidence="12">The sequence shown here is derived from an EMBL/GenBank/DDBJ whole genome shotgun (WGS) entry which is preliminary data.</text>
</comment>
<dbReference type="GO" id="GO:0044550">
    <property type="term" value="P:secondary metabolite biosynthetic process"/>
    <property type="evidence" value="ECO:0007669"/>
    <property type="project" value="TreeGrafter"/>
</dbReference>
<dbReference type="CDD" id="cd00830">
    <property type="entry name" value="KAS_III"/>
    <property type="match status" value="1"/>
</dbReference>
<evidence type="ECO:0000313" key="12">
    <source>
        <dbReference type="EMBL" id="MBB4693996.1"/>
    </source>
</evidence>
<evidence type="ECO:0000256" key="4">
    <source>
        <dbReference type="ARBA" id="ARBA00022516"/>
    </source>
</evidence>
<proteinExistence type="inferred from homology"/>
<dbReference type="PANTHER" id="PTHR34069:SF2">
    <property type="entry name" value="BETA-KETOACYL-[ACYL-CARRIER-PROTEIN] SYNTHASE III"/>
    <property type="match status" value="1"/>
</dbReference>
<keyword evidence="9 12" id="KW-0012">Acyltransferase</keyword>
<keyword evidence="7" id="KW-0443">Lipid metabolism</keyword>
<evidence type="ECO:0000256" key="8">
    <source>
        <dbReference type="ARBA" id="ARBA00023160"/>
    </source>
</evidence>
<dbReference type="InterPro" id="IPR004655">
    <property type="entry name" value="FabH"/>
</dbReference>
<dbReference type="GO" id="GO:0033818">
    <property type="term" value="F:beta-ketoacyl-acyl-carrier-protein synthase III activity"/>
    <property type="evidence" value="ECO:0007669"/>
    <property type="project" value="UniProtKB-EC"/>
</dbReference>
<reference evidence="12 13" key="1">
    <citation type="submission" date="2020-08" db="EMBL/GenBank/DDBJ databases">
        <title>Sequencing the genomes of 1000 actinobacteria strains.</title>
        <authorList>
            <person name="Klenk H.-P."/>
        </authorList>
    </citation>
    <scope>NUCLEOTIDE SEQUENCE [LARGE SCALE GENOMIC DNA]</scope>
    <source>
        <strain evidence="12 13">DSM 45518</strain>
    </source>
</reference>
<dbReference type="NCBIfam" id="NF006829">
    <property type="entry name" value="PRK09352.1"/>
    <property type="match status" value="1"/>
</dbReference>
<dbReference type="InterPro" id="IPR013747">
    <property type="entry name" value="ACP_syn_III_C"/>
</dbReference>
<evidence type="ECO:0000256" key="9">
    <source>
        <dbReference type="ARBA" id="ARBA00023315"/>
    </source>
</evidence>